<evidence type="ECO:0000256" key="5">
    <source>
        <dbReference type="ARBA" id="ARBA00022729"/>
    </source>
</evidence>
<dbReference type="PANTHER" id="PTHR31764:SF0">
    <property type="entry name" value="GENERATIVE CELL SPECIFIC-1_HAP2 DOMAIN-CONTAINING PROTEIN"/>
    <property type="match status" value="1"/>
</dbReference>
<name>A0A024V764_PLAFA</name>
<dbReference type="GO" id="GO:0008289">
    <property type="term" value="F:lipid binding"/>
    <property type="evidence" value="ECO:0007669"/>
    <property type="project" value="UniProtKB-KW"/>
</dbReference>
<evidence type="ECO:0000313" key="13">
    <source>
        <dbReference type="EMBL" id="ETW18309.1"/>
    </source>
</evidence>
<feature type="compositionally biased region" description="Basic residues" evidence="11">
    <location>
        <begin position="871"/>
        <end position="881"/>
    </location>
</feature>
<gene>
    <name evidence="13" type="ORF">PFFVO_02825</name>
</gene>
<evidence type="ECO:0000313" key="14">
    <source>
        <dbReference type="Proteomes" id="UP000030690"/>
    </source>
</evidence>
<reference evidence="13 14" key="1">
    <citation type="submission" date="2013-02" db="EMBL/GenBank/DDBJ databases">
        <title>The Genome Annotation of Plasmodium falciparum Vietnam Oak-Knoll (FVO).</title>
        <authorList>
            <consortium name="The Broad Institute Genome Sequencing Platform"/>
            <consortium name="The Broad Institute Genome Sequencing Center for Infectious Disease"/>
            <person name="Neafsey D."/>
            <person name="Hoffman S."/>
            <person name="Volkman S."/>
            <person name="Rosenthal P."/>
            <person name="Walker B."/>
            <person name="Young S.K."/>
            <person name="Zeng Q."/>
            <person name="Gargeya S."/>
            <person name="Fitzgerald M."/>
            <person name="Haas B."/>
            <person name="Abouelleil A."/>
            <person name="Allen A.W."/>
            <person name="Alvarado L."/>
            <person name="Arachchi H.M."/>
            <person name="Berlin A.M."/>
            <person name="Chapman S.B."/>
            <person name="Gainer-Dewar J."/>
            <person name="Goldberg J."/>
            <person name="Griggs A."/>
            <person name="Gujja S."/>
            <person name="Hansen M."/>
            <person name="Howarth C."/>
            <person name="Imamovic A."/>
            <person name="Ireland A."/>
            <person name="Larimer J."/>
            <person name="McCowan C."/>
            <person name="Murphy C."/>
            <person name="Pearson M."/>
            <person name="Poon T.W."/>
            <person name="Priest M."/>
            <person name="Roberts A."/>
            <person name="Saif S."/>
            <person name="Shea T."/>
            <person name="Sisk P."/>
            <person name="Sykes S."/>
            <person name="Wortman J."/>
            <person name="Nusbaum C."/>
            <person name="Birren B."/>
        </authorList>
    </citation>
    <scope>NUCLEOTIDE SEQUENCE [LARGE SCALE GENOMIC DNA]</scope>
    <source>
        <strain evidence="14">Vietnam Oak-Knoll (FVO)</strain>
    </source>
</reference>
<keyword evidence="4 12" id="KW-0812">Transmembrane</keyword>
<dbReference type="EMBL" id="KI925079">
    <property type="protein sequence ID" value="ETW18309.1"/>
    <property type="molecule type" value="Genomic_DNA"/>
</dbReference>
<reference evidence="13 14" key="2">
    <citation type="submission" date="2013-02" db="EMBL/GenBank/DDBJ databases">
        <title>The Genome Sequence of Plasmodium falciparum Vietnam Oak-Knoll (FVO).</title>
        <authorList>
            <consortium name="The Broad Institute Genome Sequencing Platform"/>
            <consortium name="The Broad Institute Genome Sequencing Center for Infectious Disease"/>
            <person name="Neafsey D."/>
            <person name="Cheeseman I."/>
            <person name="Volkman S."/>
            <person name="Adams J."/>
            <person name="Walker B."/>
            <person name="Young S.K."/>
            <person name="Zeng Q."/>
            <person name="Gargeya S."/>
            <person name="Fitzgerald M."/>
            <person name="Haas B."/>
            <person name="Abouelleil A."/>
            <person name="Alvarado L."/>
            <person name="Arachchi H.M."/>
            <person name="Berlin A.M."/>
            <person name="Chapman S.B."/>
            <person name="Dewar J."/>
            <person name="Goldberg J."/>
            <person name="Griggs A."/>
            <person name="Gujja S."/>
            <person name="Hansen M."/>
            <person name="Howarth C."/>
            <person name="Imamovic A."/>
            <person name="Larimer J."/>
            <person name="McCowan C."/>
            <person name="Murphy C."/>
            <person name="Neiman D."/>
            <person name="Pearson M."/>
            <person name="Priest M."/>
            <person name="Roberts A."/>
            <person name="Saif S."/>
            <person name="Shea T."/>
            <person name="Sisk P."/>
            <person name="Sykes S."/>
            <person name="Wortman J."/>
            <person name="Nusbaum C."/>
            <person name="Birren B."/>
        </authorList>
    </citation>
    <scope>NUCLEOTIDE SEQUENCE [LARGE SCALE GENOMIC DNA]</scope>
    <source>
        <strain evidence="14">Vietnam Oak-Knoll (FVO)</strain>
    </source>
</reference>
<feature type="region of interest" description="Disordered" evidence="11">
    <location>
        <begin position="789"/>
        <end position="889"/>
    </location>
</feature>
<evidence type="ECO:0000256" key="4">
    <source>
        <dbReference type="ARBA" id="ARBA00022692"/>
    </source>
</evidence>
<evidence type="ECO:0000256" key="9">
    <source>
        <dbReference type="ARBA" id="ARBA00023157"/>
    </source>
</evidence>
<dbReference type="GO" id="GO:0005886">
    <property type="term" value="C:plasma membrane"/>
    <property type="evidence" value="ECO:0007669"/>
    <property type="project" value="UniProtKB-SubCell"/>
</dbReference>
<dbReference type="AlphaFoldDB" id="A0A024V764"/>
<feature type="compositionally biased region" description="Low complexity" evidence="11">
    <location>
        <begin position="828"/>
        <end position="842"/>
    </location>
</feature>
<organism evidence="13 14">
    <name type="scientific">Plasmodium falciparum Vietnam Oak-Knoll</name>
    <name type="common">FVO</name>
    <dbReference type="NCBI Taxonomy" id="1036723"/>
    <lineage>
        <taxon>Eukaryota</taxon>
        <taxon>Sar</taxon>
        <taxon>Alveolata</taxon>
        <taxon>Apicomplexa</taxon>
        <taxon>Aconoidasida</taxon>
        <taxon>Haemosporida</taxon>
        <taxon>Plasmodiidae</taxon>
        <taxon>Plasmodium</taxon>
        <taxon>Plasmodium (Laverania)</taxon>
    </lineage>
</organism>
<evidence type="ECO:0000256" key="10">
    <source>
        <dbReference type="ARBA" id="ARBA00023279"/>
    </source>
</evidence>
<feature type="transmembrane region" description="Helical" evidence="12">
    <location>
        <begin position="682"/>
        <end position="700"/>
    </location>
</feature>
<proteinExistence type="inferred from homology"/>
<evidence type="ECO:0000256" key="8">
    <source>
        <dbReference type="ARBA" id="ARBA00023136"/>
    </source>
</evidence>
<evidence type="ECO:0000256" key="11">
    <source>
        <dbReference type="SAM" id="MobiDB-lite"/>
    </source>
</evidence>
<sequence length="889" mass="102600">MNKRKKTKHLKVNSILRIFFFFFLISFLFSNCKLNDYIRTKYPFIQFVYSYSKKKVCTSSTDDSTCRTVVYGDLDVSNNSVLRLKVLRSEGKGYFVTIRRDYVTISYYLKYMKDIPLKYREVVDIFNNHKYEKYTEKQIKDFTYNCTAIKVEDANNTVGDFAPHYHEYTRGESCICPSYHLFKSDNSIKRAKLKCTYFNMLFTDSAIVYSRHCAIMDLFYFSVYEIDYPPIFNTYIDITIQEYTYDDVSGMSLNKHDLVTKEKKYEINDSMSEIRDDYFDLWLFLRGERHGKRTLINLSNDYVVIPSSPLDDADVIETDVMRNCGLKEDNPALKGCDYKHECNIIHPCLVKAMMLPKYLFDLSGKTCNKLGVSLNKWRNSDGNFCGSSAGYCLSENLFKYYYIHKTSVGNRKPSKYKIKNIYGSEPQTKVYTSAKLPNYLKDKVDSNNNKSYDINDIDNKIFYNENAAAHSHFIDYKYNGNHTVEIKFETNALEVHEIRPVSYGTITHITIPKDCSSNQTNSKECILVVHTWNNNKTIGANFSCHVLCVDKSTQQVATHISPISKINAHIDANKNYAFYFIIKFLINKKITSNCTAILKDADGRECSKLSFNLTSKETINVVESGIVAQPVESEAQINKYDPDVSGASTPTADKCDCYFNLLCYILNLNTCVSYYTKLIKDYLGRFVTIAILIFLAPSLIPLLPFIIKFFISCASLPMKLFSNFSSWMENKKKSNNSTKQNKNYFQRKYENFKKKRTNMKKNKCTSSSVSSLTNVSSISSNNTMNSDIKKDVSFNRIKSNRYNKENHKNKKRKTKGNHSKYSGTSMESTLTNTSPSSTPDNLSESHITSNSNKNNYSSKKKNKCNMLYKKEHSRKSIRKKSMGISEYSS</sequence>
<protein>
    <submittedName>
        <fullName evidence="13">Uncharacterized protein</fullName>
    </submittedName>
</protein>
<feature type="compositionally biased region" description="Basic residues" evidence="11">
    <location>
        <begin position="807"/>
        <end position="818"/>
    </location>
</feature>
<keyword evidence="10" id="KW-0278">Fertilization</keyword>
<evidence type="ECO:0000256" key="1">
    <source>
        <dbReference type="ARBA" id="ARBA00004251"/>
    </source>
</evidence>
<dbReference type="Proteomes" id="UP000030690">
    <property type="component" value="Unassembled WGS sequence"/>
</dbReference>
<keyword evidence="8 12" id="KW-0472">Membrane</keyword>
<dbReference type="InterPro" id="IPR040326">
    <property type="entry name" value="HAP2/GCS1"/>
</dbReference>
<evidence type="ECO:0000256" key="12">
    <source>
        <dbReference type="SAM" id="Phobius"/>
    </source>
</evidence>
<dbReference type="GO" id="GO:0007338">
    <property type="term" value="P:single fertilization"/>
    <property type="evidence" value="ECO:0007669"/>
    <property type="project" value="UniProtKB-KW"/>
</dbReference>
<comment type="similarity">
    <text evidence="2">Belongs to the HAP2/GCS1 family.</text>
</comment>
<dbReference type="PANTHER" id="PTHR31764">
    <property type="entry name" value="PROTEIN HAPLESS 2"/>
    <property type="match status" value="1"/>
</dbReference>
<evidence type="ECO:0000256" key="6">
    <source>
        <dbReference type="ARBA" id="ARBA00022989"/>
    </source>
</evidence>
<keyword evidence="5" id="KW-0732">Signal</keyword>
<accession>A0A024V764</accession>
<comment type="subcellular location">
    <subcellularLocation>
        <location evidence="1">Cell membrane</location>
        <topology evidence="1">Single-pass type I membrane protein</topology>
    </subcellularLocation>
</comment>
<keyword evidence="7" id="KW-0446">Lipid-binding</keyword>
<keyword evidence="6 12" id="KW-1133">Transmembrane helix</keyword>
<evidence type="ECO:0000256" key="2">
    <source>
        <dbReference type="ARBA" id="ARBA00010929"/>
    </source>
</evidence>
<evidence type="ECO:0000256" key="3">
    <source>
        <dbReference type="ARBA" id="ARBA00022475"/>
    </source>
</evidence>
<evidence type="ECO:0000256" key="7">
    <source>
        <dbReference type="ARBA" id="ARBA00023121"/>
    </source>
</evidence>
<dbReference type="OrthoDB" id="365272at2759"/>
<keyword evidence="9" id="KW-1015">Disulfide bond</keyword>
<keyword evidence="3" id="KW-1003">Cell membrane</keyword>